<comment type="subcellular location">
    <subcellularLocation>
        <location evidence="1">Cell membrane</location>
        <topology evidence="1">Multi-pass membrane protein</topology>
    </subcellularLocation>
</comment>
<reference evidence="7 8" key="1">
    <citation type="submission" date="2022-09" db="EMBL/GenBank/DDBJ databases">
        <title>Intensive care unit water sources are persistently colonized with multi-drug resistant bacteria and are the site of extensive horizontal gene transfer of antibiotic resistance genes.</title>
        <authorList>
            <person name="Diorio-Toth L."/>
        </authorList>
    </citation>
    <scope>NUCLEOTIDE SEQUENCE [LARGE SCALE GENOMIC DNA]</scope>
    <source>
        <strain evidence="7 8">GD03967</strain>
    </source>
</reference>
<keyword evidence="2" id="KW-1003">Cell membrane</keyword>
<dbReference type="PANTHER" id="PTHR40277">
    <property type="entry name" value="BLL5419 PROTEIN"/>
    <property type="match status" value="1"/>
</dbReference>
<feature type="transmembrane region" description="Helical" evidence="6">
    <location>
        <begin position="45"/>
        <end position="67"/>
    </location>
</feature>
<keyword evidence="5 6" id="KW-0472">Membrane</keyword>
<keyword evidence="3 6" id="KW-0812">Transmembrane</keyword>
<evidence type="ECO:0000256" key="4">
    <source>
        <dbReference type="ARBA" id="ARBA00022989"/>
    </source>
</evidence>
<name>A0ABD4YPP4_9BURK</name>
<dbReference type="InterPro" id="IPR022791">
    <property type="entry name" value="L-PG_synthase/AglD"/>
</dbReference>
<dbReference type="Pfam" id="PF03706">
    <property type="entry name" value="LPG_synthase_TM"/>
    <property type="match status" value="1"/>
</dbReference>
<evidence type="ECO:0000313" key="7">
    <source>
        <dbReference type="EMBL" id="MDH1176904.1"/>
    </source>
</evidence>
<proteinExistence type="predicted"/>
<feature type="transmembrane region" description="Helical" evidence="6">
    <location>
        <begin position="128"/>
        <end position="147"/>
    </location>
</feature>
<sequence>MNNPRRWIVNALKIAFGALLVVALFKGDYIDGEALILAFTEPAYFAPALILMFIGIIAGGFRWWLLLRIAGFPVELPAILRIQLMSGFFSIYMPGAAGGDVVRAMYVFKGMKKGQGRGAATLSIVSDRVFSLFGLLGAACLLSVYLVMSSDKGAKAASYIEGIEWIFIAACAAGIATLIAFGAARFFNLGRFLPARLVEYARILRQNASVYKTKWLELVFCAVISVAASALVALSIVLIAKIFPFSPDPLVAAVAGVFGNLFSAIPISPGGLGVGEVAFAKVVEELSGMVGPFATIYLTFRLGMFLVNIPGGLLALLSQHRDLLPAK</sequence>
<keyword evidence="4 6" id="KW-1133">Transmembrane helix</keyword>
<organism evidence="7 8">
    <name type="scientific">Achromobacter mucicolens</name>
    <dbReference type="NCBI Taxonomy" id="1389922"/>
    <lineage>
        <taxon>Bacteria</taxon>
        <taxon>Pseudomonadati</taxon>
        <taxon>Pseudomonadota</taxon>
        <taxon>Betaproteobacteria</taxon>
        <taxon>Burkholderiales</taxon>
        <taxon>Alcaligenaceae</taxon>
        <taxon>Achromobacter</taxon>
    </lineage>
</organism>
<dbReference type="Proteomes" id="UP001158644">
    <property type="component" value="Unassembled WGS sequence"/>
</dbReference>
<evidence type="ECO:0000256" key="3">
    <source>
        <dbReference type="ARBA" id="ARBA00022692"/>
    </source>
</evidence>
<dbReference type="AlphaFoldDB" id="A0ABD4YPP4"/>
<evidence type="ECO:0000256" key="1">
    <source>
        <dbReference type="ARBA" id="ARBA00004651"/>
    </source>
</evidence>
<evidence type="ECO:0000313" key="8">
    <source>
        <dbReference type="Proteomes" id="UP001158644"/>
    </source>
</evidence>
<gene>
    <name evidence="7" type="ORF">N5C72_02400</name>
</gene>
<dbReference type="RefSeq" id="WP_226847588.1">
    <property type="nucleotide sequence ID" value="NZ_JAOBZK010000002.1"/>
</dbReference>
<evidence type="ECO:0000256" key="2">
    <source>
        <dbReference type="ARBA" id="ARBA00022475"/>
    </source>
</evidence>
<dbReference type="PANTHER" id="PTHR40277:SF1">
    <property type="entry name" value="BLL5419 PROTEIN"/>
    <property type="match status" value="1"/>
</dbReference>
<dbReference type="NCBIfam" id="TIGR00374">
    <property type="entry name" value="flippase-like domain"/>
    <property type="match status" value="1"/>
</dbReference>
<evidence type="ECO:0000256" key="5">
    <source>
        <dbReference type="ARBA" id="ARBA00023136"/>
    </source>
</evidence>
<feature type="transmembrane region" description="Helical" evidence="6">
    <location>
        <begin position="215"/>
        <end position="238"/>
    </location>
</feature>
<protein>
    <submittedName>
        <fullName evidence="7">Flippase-like domain-containing protein</fullName>
    </submittedName>
</protein>
<evidence type="ECO:0000256" key="6">
    <source>
        <dbReference type="SAM" id="Phobius"/>
    </source>
</evidence>
<feature type="transmembrane region" description="Helical" evidence="6">
    <location>
        <begin position="294"/>
        <end position="317"/>
    </location>
</feature>
<feature type="transmembrane region" description="Helical" evidence="6">
    <location>
        <begin position="7"/>
        <end position="25"/>
    </location>
</feature>
<feature type="transmembrane region" description="Helical" evidence="6">
    <location>
        <begin position="88"/>
        <end position="108"/>
    </location>
</feature>
<feature type="transmembrane region" description="Helical" evidence="6">
    <location>
        <begin position="167"/>
        <end position="187"/>
    </location>
</feature>
<feature type="transmembrane region" description="Helical" evidence="6">
    <location>
        <begin position="250"/>
        <end position="274"/>
    </location>
</feature>
<accession>A0ABD4YPP4</accession>
<dbReference type="GO" id="GO:0005886">
    <property type="term" value="C:plasma membrane"/>
    <property type="evidence" value="ECO:0007669"/>
    <property type="project" value="UniProtKB-SubCell"/>
</dbReference>
<dbReference type="EMBL" id="JAOBZK010000002">
    <property type="protein sequence ID" value="MDH1176904.1"/>
    <property type="molecule type" value="Genomic_DNA"/>
</dbReference>
<comment type="caution">
    <text evidence="7">The sequence shown here is derived from an EMBL/GenBank/DDBJ whole genome shotgun (WGS) entry which is preliminary data.</text>
</comment>